<keyword evidence="16" id="KW-1185">Reference proteome</keyword>
<evidence type="ECO:0000259" key="14">
    <source>
        <dbReference type="Pfam" id="PF00150"/>
    </source>
</evidence>
<evidence type="ECO:0000256" key="6">
    <source>
        <dbReference type="ARBA" id="ARBA00022989"/>
    </source>
</evidence>
<dbReference type="CDD" id="cd00257">
    <property type="entry name" value="beta-trefoil_FSCN-like"/>
    <property type="match status" value="1"/>
</dbReference>
<keyword evidence="5" id="KW-0735">Signal-anchor</keyword>
<dbReference type="EMBL" id="BMHF01000012">
    <property type="protein sequence ID" value="GGA44071.1"/>
    <property type="molecule type" value="Genomic_DNA"/>
</dbReference>
<evidence type="ECO:0000256" key="10">
    <source>
        <dbReference type="ARBA" id="ARBA00023316"/>
    </source>
</evidence>
<gene>
    <name evidence="15" type="ORF">GCM10010917_31680</name>
</gene>
<protein>
    <recommendedName>
        <fullName evidence="12">Exo-1,3-beta-glucanase D</fullName>
    </recommendedName>
</protein>
<keyword evidence="6" id="KW-1133">Transmembrane helix</keyword>
<dbReference type="InterPro" id="IPR017853">
    <property type="entry name" value="GH"/>
</dbReference>
<dbReference type="PANTHER" id="PTHR31297:SF34">
    <property type="entry name" value="GLUCAN 1,3-BETA-GLUCOSIDASE 2"/>
    <property type="match status" value="1"/>
</dbReference>
<comment type="function">
    <text evidence="11">Glucosidase involved in the degradation of cellulosic biomass. Active on lichenan.</text>
</comment>
<proteinExistence type="inferred from homology"/>
<evidence type="ECO:0000256" key="5">
    <source>
        <dbReference type="ARBA" id="ARBA00022968"/>
    </source>
</evidence>
<comment type="similarity">
    <text evidence="13">Belongs to the glycosyl hydrolase 5 (cellulase A) family.</text>
</comment>
<evidence type="ECO:0000256" key="4">
    <source>
        <dbReference type="ARBA" id="ARBA00022801"/>
    </source>
</evidence>
<dbReference type="Pfam" id="PF00150">
    <property type="entry name" value="Cellulase"/>
    <property type="match status" value="1"/>
</dbReference>
<evidence type="ECO:0000313" key="15">
    <source>
        <dbReference type="EMBL" id="GGA44071.1"/>
    </source>
</evidence>
<accession>A0ABQ1GI36</accession>
<evidence type="ECO:0000256" key="2">
    <source>
        <dbReference type="ARBA" id="ARBA00022475"/>
    </source>
</evidence>
<evidence type="ECO:0000256" key="8">
    <source>
        <dbReference type="ARBA" id="ARBA00023180"/>
    </source>
</evidence>
<comment type="subcellular location">
    <subcellularLocation>
        <location evidence="1">Cell membrane</location>
        <topology evidence="1">Single-pass type II membrane protein</topology>
    </subcellularLocation>
</comment>
<reference evidence="16" key="1">
    <citation type="journal article" date="2019" name="Int. J. Syst. Evol. Microbiol.">
        <title>The Global Catalogue of Microorganisms (GCM) 10K type strain sequencing project: providing services to taxonomists for standard genome sequencing and annotation.</title>
        <authorList>
            <consortium name="The Broad Institute Genomics Platform"/>
            <consortium name="The Broad Institute Genome Sequencing Center for Infectious Disease"/>
            <person name="Wu L."/>
            <person name="Ma J."/>
        </authorList>
    </citation>
    <scope>NUCLEOTIDE SEQUENCE [LARGE SCALE GENOMIC DNA]</scope>
    <source>
        <strain evidence="16">CGMCC 1.15044</strain>
    </source>
</reference>
<name>A0ABQ1GI36_9BACL</name>
<evidence type="ECO:0000313" key="16">
    <source>
        <dbReference type="Proteomes" id="UP000609323"/>
    </source>
</evidence>
<dbReference type="PANTHER" id="PTHR31297">
    <property type="entry name" value="GLUCAN ENDO-1,6-BETA-GLUCOSIDASE B"/>
    <property type="match status" value="1"/>
</dbReference>
<comment type="caution">
    <text evidence="15">The sequence shown here is derived from an EMBL/GenBank/DDBJ whole genome shotgun (WGS) entry which is preliminary data.</text>
</comment>
<dbReference type="Proteomes" id="UP000609323">
    <property type="component" value="Unassembled WGS sequence"/>
</dbReference>
<evidence type="ECO:0000256" key="1">
    <source>
        <dbReference type="ARBA" id="ARBA00004401"/>
    </source>
</evidence>
<sequence>MQVKKAFSFIFAFTLIFGLMQFGTQPKAEAAAIGASDFLKTSGTLIKNNYGNGNVVNLHGTNLGGWLLGENWMSPLGGTDEWTVRSTLLNRFGAAATDSIFASYQDTWIQASDLDNIKNLGLNMVRVPIYWENLMNRDGSMKADSVSFRKLDWLVSEAGARGIYVMLDLHGVPGNMNGWQSGGRDGANELWSNTTYQDWTVQIWQRLANHYKGNPVIAGYDLLNEPVSNNSSLSISQMYDRLYKSVRAIDPDHIIVVEAFGYWNNIVSPSTYGWTNTVYELHNYDWNDKDYNSQSNSINQWFADIASHQQSWNVPVFAGEFTLFEFNDLWEKYLSGLDALNVSWTNWTYKITGGGNWGLYNNNSNPFPNMNSDSVDTIKSKLSKFATSFHQKNTTLQNIVKAYAQLSTPSSIKAVANGKYVTAENYGNDPLVANRDSVDAWEKFIMITNADGTVSFLSLANNKYVTADLNQGGKLVARAQGIAGWEKFRKTTNADGTVSFQAVANNKYVTCDLNAATPVLVASRDSVGGAWEAFTVTTAP</sequence>
<evidence type="ECO:0000256" key="7">
    <source>
        <dbReference type="ARBA" id="ARBA00023136"/>
    </source>
</evidence>
<keyword evidence="8" id="KW-0325">Glycoprotein</keyword>
<keyword evidence="10" id="KW-0961">Cell wall biogenesis/degradation</keyword>
<dbReference type="InterPro" id="IPR050386">
    <property type="entry name" value="Glycosyl_hydrolase_5"/>
</dbReference>
<dbReference type="SUPFAM" id="SSF50405">
    <property type="entry name" value="Actin-crosslinking proteins"/>
    <property type="match status" value="1"/>
</dbReference>
<evidence type="ECO:0000256" key="11">
    <source>
        <dbReference type="ARBA" id="ARBA00037126"/>
    </source>
</evidence>
<organism evidence="15 16">
    <name type="scientific">Paenibacillus physcomitrellae</name>
    <dbReference type="NCBI Taxonomy" id="1619311"/>
    <lineage>
        <taxon>Bacteria</taxon>
        <taxon>Bacillati</taxon>
        <taxon>Bacillota</taxon>
        <taxon>Bacilli</taxon>
        <taxon>Bacillales</taxon>
        <taxon>Paenibacillaceae</taxon>
        <taxon>Paenibacillus</taxon>
    </lineage>
</organism>
<evidence type="ECO:0000256" key="9">
    <source>
        <dbReference type="ARBA" id="ARBA00023295"/>
    </source>
</evidence>
<keyword evidence="3" id="KW-0812">Transmembrane</keyword>
<dbReference type="SUPFAM" id="SSF51445">
    <property type="entry name" value="(Trans)glycosidases"/>
    <property type="match status" value="1"/>
</dbReference>
<dbReference type="RefSeq" id="WP_229752737.1">
    <property type="nucleotide sequence ID" value="NZ_BMHF01000012.1"/>
</dbReference>
<evidence type="ECO:0000256" key="13">
    <source>
        <dbReference type="RuleBase" id="RU361153"/>
    </source>
</evidence>
<keyword evidence="7" id="KW-0472">Membrane</keyword>
<keyword evidence="9 13" id="KW-0326">Glycosidase</keyword>
<dbReference type="InterPro" id="IPR008999">
    <property type="entry name" value="Actin-crosslinking"/>
</dbReference>
<keyword evidence="4 13" id="KW-0378">Hydrolase</keyword>
<keyword evidence="2" id="KW-1003">Cell membrane</keyword>
<dbReference type="Gene3D" id="3.20.20.80">
    <property type="entry name" value="Glycosidases"/>
    <property type="match status" value="1"/>
</dbReference>
<evidence type="ECO:0000256" key="12">
    <source>
        <dbReference type="ARBA" id="ARBA00041260"/>
    </source>
</evidence>
<dbReference type="InterPro" id="IPR001547">
    <property type="entry name" value="Glyco_hydro_5"/>
</dbReference>
<dbReference type="Gene3D" id="2.80.10.50">
    <property type="match status" value="1"/>
</dbReference>
<dbReference type="CDD" id="cd00551">
    <property type="entry name" value="AmyAc_family"/>
    <property type="match status" value="1"/>
</dbReference>
<evidence type="ECO:0000256" key="3">
    <source>
        <dbReference type="ARBA" id="ARBA00022692"/>
    </source>
</evidence>
<feature type="domain" description="Glycoside hydrolase family 5" evidence="14">
    <location>
        <begin position="105"/>
        <end position="350"/>
    </location>
</feature>